<proteinExistence type="predicted"/>
<keyword evidence="2" id="KW-1185">Reference proteome</keyword>
<evidence type="ECO:0000313" key="1">
    <source>
        <dbReference type="EMBL" id="KAJ0035849.1"/>
    </source>
</evidence>
<name>A0ACC0YFE2_9ROSI</name>
<reference evidence="2" key="1">
    <citation type="journal article" date="2023" name="G3 (Bethesda)">
        <title>Genome assembly and association tests identify interacting loci associated with vigor, precocity, and sex in interspecific pistachio rootstocks.</title>
        <authorList>
            <person name="Palmer W."/>
            <person name="Jacygrad E."/>
            <person name="Sagayaradj S."/>
            <person name="Cavanaugh K."/>
            <person name="Han R."/>
            <person name="Bertier L."/>
            <person name="Beede B."/>
            <person name="Kafkas S."/>
            <person name="Golino D."/>
            <person name="Preece J."/>
            <person name="Michelmore R."/>
        </authorList>
    </citation>
    <scope>NUCLEOTIDE SEQUENCE [LARGE SCALE GENOMIC DNA]</scope>
</reference>
<accession>A0ACC0YFE2</accession>
<organism evidence="1 2">
    <name type="scientific">Pistacia integerrima</name>
    <dbReference type="NCBI Taxonomy" id="434235"/>
    <lineage>
        <taxon>Eukaryota</taxon>
        <taxon>Viridiplantae</taxon>
        <taxon>Streptophyta</taxon>
        <taxon>Embryophyta</taxon>
        <taxon>Tracheophyta</taxon>
        <taxon>Spermatophyta</taxon>
        <taxon>Magnoliopsida</taxon>
        <taxon>eudicotyledons</taxon>
        <taxon>Gunneridae</taxon>
        <taxon>Pentapetalae</taxon>
        <taxon>rosids</taxon>
        <taxon>malvids</taxon>
        <taxon>Sapindales</taxon>
        <taxon>Anacardiaceae</taxon>
        <taxon>Pistacia</taxon>
    </lineage>
</organism>
<sequence length="367" mass="40525">MFSMEHMVAENQKRAHVLASILAIGTANPPNIFYQDDYSDFYFGVTQSDHMTQLKDKFKHICEKTVIRKRHMHLSEEIIKQLGKEAALKAINEWNQPLSNITHLIFRTSASAGEMPGADYQLAKLLSLLPSVQRFMIYQGGCFAAGTALRLAKDIAENNAGACVLVVSSELMLVYFHSPSDTFLDNIVGSALFGDGAAAVIVGNDTNTTTERPLFELVSATHHLIPDSADGIVGHVREMGLQYFLSKMVTEKIANNILQCCEETFSKLGVTDWNSLFYVVHPGGPSILRTLEEKLGLKGEKLEASWSVLREYGSMWSCSVLFILEEMRKRSTEKAKSTTGDGLKCGVLFAFGPGLTVETIVLRSFGL</sequence>
<dbReference type="Proteomes" id="UP001163603">
    <property type="component" value="Chromosome 7"/>
</dbReference>
<comment type="caution">
    <text evidence="1">The sequence shown here is derived from an EMBL/GenBank/DDBJ whole genome shotgun (WGS) entry which is preliminary data.</text>
</comment>
<dbReference type="EMBL" id="CM047742">
    <property type="protein sequence ID" value="KAJ0035849.1"/>
    <property type="molecule type" value="Genomic_DNA"/>
</dbReference>
<evidence type="ECO:0000313" key="2">
    <source>
        <dbReference type="Proteomes" id="UP001163603"/>
    </source>
</evidence>
<gene>
    <name evidence="1" type="ORF">Pint_26124</name>
</gene>
<protein>
    <submittedName>
        <fullName evidence="1">Uncharacterized protein</fullName>
    </submittedName>
</protein>